<dbReference type="AlphaFoldDB" id="A0A8J6BBL6"/>
<evidence type="ECO:0000313" key="2">
    <source>
        <dbReference type="Proteomes" id="UP000729402"/>
    </source>
</evidence>
<protein>
    <submittedName>
        <fullName evidence="1">Uncharacterized protein</fullName>
    </submittedName>
</protein>
<gene>
    <name evidence="1" type="ORF">GUJ93_ZPchr0010g10920</name>
</gene>
<comment type="caution">
    <text evidence="1">The sequence shown here is derived from an EMBL/GenBank/DDBJ whole genome shotgun (WGS) entry which is preliminary data.</text>
</comment>
<reference evidence="1" key="2">
    <citation type="submission" date="2021-02" db="EMBL/GenBank/DDBJ databases">
        <authorList>
            <person name="Kimball J.A."/>
            <person name="Haas M.W."/>
            <person name="Macchietto M."/>
            <person name="Kono T."/>
            <person name="Duquette J."/>
            <person name="Shao M."/>
        </authorList>
    </citation>
    <scope>NUCLEOTIDE SEQUENCE</scope>
    <source>
        <tissue evidence="1">Fresh leaf tissue</tissue>
    </source>
</reference>
<dbReference type="Proteomes" id="UP000729402">
    <property type="component" value="Unassembled WGS sequence"/>
</dbReference>
<reference evidence="1" key="1">
    <citation type="journal article" date="2021" name="bioRxiv">
        <title>Whole Genome Assembly and Annotation of Northern Wild Rice, Zizania palustris L., Supports a Whole Genome Duplication in the Zizania Genus.</title>
        <authorList>
            <person name="Haas M."/>
            <person name="Kono T."/>
            <person name="Macchietto M."/>
            <person name="Millas R."/>
            <person name="McGilp L."/>
            <person name="Shao M."/>
            <person name="Duquette J."/>
            <person name="Hirsch C.N."/>
            <person name="Kimball J."/>
        </authorList>
    </citation>
    <scope>NUCLEOTIDE SEQUENCE</scope>
    <source>
        <tissue evidence="1">Fresh leaf tissue</tissue>
    </source>
</reference>
<evidence type="ECO:0000313" key="1">
    <source>
        <dbReference type="EMBL" id="KAG8085077.1"/>
    </source>
</evidence>
<dbReference type="EMBL" id="JAAALK010000082">
    <property type="protein sequence ID" value="KAG8085077.1"/>
    <property type="molecule type" value="Genomic_DNA"/>
</dbReference>
<sequence length="92" mass="10695">MEGGARRRRLSAVAPRCEETALGFAGSYDKENRRERRRMGALFTVLRDGLRELWLTGCRWRRRDHDERSSGSPVKTVLRWVAGLRHPRSGCR</sequence>
<keyword evidence="2" id="KW-1185">Reference proteome</keyword>
<accession>A0A8J6BBL6</accession>
<name>A0A8J6BBL6_ZIZPA</name>
<organism evidence="1 2">
    <name type="scientific">Zizania palustris</name>
    <name type="common">Northern wild rice</name>
    <dbReference type="NCBI Taxonomy" id="103762"/>
    <lineage>
        <taxon>Eukaryota</taxon>
        <taxon>Viridiplantae</taxon>
        <taxon>Streptophyta</taxon>
        <taxon>Embryophyta</taxon>
        <taxon>Tracheophyta</taxon>
        <taxon>Spermatophyta</taxon>
        <taxon>Magnoliopsida</taxon>
        <taxon>Liliopsida</taxon>
        <taxon>Poales</taxon>
        <taxon>Poaceae</taxon>
        <taxon>BOP clade</taxon>
        <taxon>Oryzoideae</taxon>
        <taxon>Oryzeae</taxon>
        <taxon>Zizaniinae</taxon>
        <taxon>Zizania</taxon>
    </lineage>
</organism>
<proteinExistence type="predicted"/>